<proteinExistence type="predicted"/>
<keyword evidence="2" id="KW-0732">Signal</keyword>
<protein>
    <submittedName>
        <fullName evidence="3">Delta-60 repeat domain-containing protein</fullName>
    </submittedName>
</protein>
<reference evidence="3 4" key="1">
    <citation type="submission" date="2017-06" db="EMBL/GenBank/DDBJ databases">
        <title>Sequencing and comparative analysis of myxobacterial genomes.</title>
        <authorList>
            <person name="Rupp O."/>
            <person name="Goesmann A."/>
            <person name="Sogaard-Andersen L."/>
        </authorList>
    </citation>
    <scope>NUCLEOTIDE SEQUENCE [LARGE SCALE GENOMIC DNA]</scope>
    <source>
        <strain evidence="3 4">DSM 14697</strain>
    </source>
</reference>
<evidence type="ECO:0000256" key="2">
    <source>
        <dbReference type="SAM" id="SignalP"/>
    </source>
</evidence>
<dbReference type="Gene3D" id="2.80.10.50">
    <property type="match status" value="2"/>
</dbReference>
<dbReference type="OrthoDB" id="9805017at2"/>
<dbReference type="NCBIfam" id="TIGR02608">
    <property type="entry name" value="delta_60_rpt"/>
    <property type="match status" value="6"/>
</dbReference>
<feature type="compositionally biased region" description="Polar residues" evidence="1">
    <location>
        <begin position="41"/>
        <end position="52"/>
    </location>
</feature>
<feature type="chain" id="PRO_5012603273" evidence="2">
    <location>
        <begin position="19"/>
        <end position="492"/>
    </location>
</feature>
<name>A0A250JZI6_9BACT</name>
<evidence type="ECO:0000313" key="4">
    <source>
        <dbReference type="Proteomes" id="UP000217343"/>
    </source>
</evidence>
<accession>A0A250JZI6</accession>
<organism evidence="3 4">
    <name type="scientific">Corallococcus macrosporus DSM 14697</name>
    <dbReference type="NCBI Taxonomy" id="1189310"/>
    <lineage>
        <taxon>Bacteria</taxon>
        <taxon>Pseudomonadati</taxon>
        <taxon>Myxococcota</taxon>
        <taxon>Myxococcia</taxon>
        <taxon>Myxococcales</taxon>
        <taxon>Cystobacterineae</taxon>
        <taxon>Myxococcaceae</taxon>
        <taxon>Corallococcus</taxon>
    </lineage>
</organism>
<dbReference type="InterPro" id="IPR013431">
    <property type="entry name" value="Delta_60_rpt"/>
</dbReference>
<dbReference type="AlphaFoldDB" id="A0A250JZI6"/>
<dbReference type="Proteomes" id="UP000217343">
    <property type="component" value="Chromosome"/>
</dbReference>
<dbReference type="KEGG" id="mmas:MYMAC_004901"/>
<evidence type="ECO:0000256" key="1">
    <source>
        <dbReference type="SAM" id="MobiDB-lite"/>
    </source>
</evidence>
<dbReference type="RefSeq" id="WP_095959866.1">
    <property type="nucleotide sequence ID" value="NZ_CP022203.1"/>
</dbReference>
<dbReference type="SUPFAM" id="SSF101898">
    <property type="entry name" value="NHL repeat"/>
    <property type="match status" value="1"/>
</dbReference>
<feature type="signal peptide" evidence="2">
    <location>
        <begin position="1"/>
        <end position="18"/>
    </location>
</feature>
<dbReference type="Pfam" id="PF17164">
    <property type="entry name" value="DUF5122"/>
    <property type="match status" value="4"/>
</dbReference>
<sequence length="492" mass="51014">MLKTVNHRGFLVRGAALALTLACMTGCGDDEPTPTPIPDAGTQSDAGTQTDAGTEPTPDAGTGPLDSDIAVVRLNTDGTQDTTFGAGGVTHVDFGTGRDGTRDSLWDVRVDATDRIVLFGNKRADGTRADTDRVVARLTATGALDTTFGSAATPNGFSVLNLSNLNDGMRYGLVQPDGKIMTSGYTSMPTGVGAQAANRIVLQRLNDDGKADDTFGWKGVVTSAPFQAQSETNPEWGMAEAYAAGMQSTGSYVTTGYGRSASSGTVDLVSFRYTATGELDPTWGTGGAVVLDLAGDNDRGRNLVVLNDDRVLHVGSGTPSAQNIQAMLLMQTADGQPDTTFAPEGYKVYGLERSEQAFFGVAKSADGNWAAAVGYRAGGDEGTDAILAIIPTGGTGTEVVKATPISTTENDRFWSVAFDSDNRIYAAGFVTEGGDNHMVVARFTTDGNLDPTFGTGGIAKVNVVTAATEETARGIAIQSDGKIVIGGPVEKQ</sequence>
<evidence type="ECO:0000313" key="3">
    <source>
        <dbReference type="EMBL" id="ATB49259.1"/>
    </source>
</evidence>
<dbReference type="EMBL" id="CP022203">
    <property type="protein sequence ID" value="ATB49259.1"/>
    <property type="molecule type" value="Genomic_DNA"/>
</dbReference>
<keyword evidence="4" id="KW-1185">Reference proteome</keyword>
<feature type="region of interest" description="Disordered" evidence="1">
    <location>
        <begin position="30"/>
        <end position="66"/>
    </location>
</feature>
<gene>
    <name evidence="3" type="ORF">MYMAC_004901</name>
</gene>